<comment type="caution">
    <text evidence="9">The sequence shown here is derived from an EMBL/GenBank/DDBJ whole genome shotgun (WGS) entry which is preliminary data.</text>
</comment>
<dbReference type="Proteomes" id="UP001528040">
    <property type="component" value="Unassembled WGS sequence"/>
</dbReference>
<accession>A0ABT4W5I2</accession>
<keyword evidence="3" id="KW-0808">Transferase</keyword>
<comment type="subcellular location">
    <subcellularLocation>
        <location evidence="1">Membrane</location>
        <topology evidence="1">Multi-pass membrane protein</topology>
    </subcellularLocation>
</comment>
<name>A0ABT4W5I2_9RHOB</name>
<evidence type="ECO:0000256" key="5">
    <source>
        <dbReference type="ARBA" id="ARBA00022989"/>
    </source>
</evidence>
<evidence type="ECO:0000256" key="4">
    <source>
        <dbReference type="ARBA" id="ARBA00022692"/>
    </source>
</evidence>
<feature type="transmembrane region" description="Helical" evidence="7">
    <location>
        <begin position="235"/>
        <end position="260"/>
    </location>
</feature>
<keyword evidence="5 7" id="KW-1133">Transmembrane helix</keyword>
<dbReference type="EMBL" id="JAQIIO010000015">
    <property type="protein sequence ID" value="MDA5095735.1"/>
    <property type="molecule type" value="Genomic_DNA"/>
</dbReference>
<dbReference type="CDD" id="cd04187">
    <property type="entry name" value="DPM1_like_bac"/>
    <property type="match status" value="1"/>
</dbReference>
<evidence type="ECO:0000256" key="2">
    <source>
        <dbReference type="ARBA" id="ARBA00022676"/>
    </source>
</evidence>
<feature type="transmembrane region" description="Helical" evidence="7">
    <location>
        <begin position="272"/>
        <end position="293"/>
    </location>
</feature>
<dbReference type="PANTHER" id="PTHR48090:SF1">
    <property type="entry name" value="PROPHAGE BACTOPRENOL GLUCOSYL TRANSFERASE HOMOLOG"/>
    <property type="match status" value="1"/>
</dbReference>
<feature type="domain" description="Glycosyltransferase 2-like" evidence="8">
    <location>
        <begin position="12"/>
        <end position="172"/>
    </location>
</feature>
<evidence type="ECO:0000256" key="3">
    <source>
        <dbReference type="ARBA" id="ARBA00022679"/>
    </source>
</evidence>
<evidence type="ECO:0000313" key="9">
    <source>
        <dbReference type="EMBL" id="MDA5095735.1"/>
    </source>
</evidence>
<protein>
    <submittedName>
        <fullName evidence="9">Glycosyltransferase family 2 protein</fullName>
    </submittedName>
</protein>
<proteinExistence type="predicted"/>
<dbReference type="SUPFAM" id="SSF53448">
    <property type="entry name" value="Nucleotide-diphospho-sugar transferases"/>
    <property type="match status" value="1"/>
</dbReference>
<reference evidence="9 10" key="1">
    <citation type="submission" date="2023-01" db="EMBL/GenBank/DDBJ databases">
        <authorList>
            <person name="Yoon J.-W."/>
        </authorList>
    </citation>
    <scope>NUCLEOTIDE SEQUENCE [LARGE SCALE GENOMIC DNA]</scope>
    <source>
        <strain evidence="9 10">KMU-50</strain>
    </source>
</reference>
<evidence type="ECO:0000256" key="7">
    <source>
        <dbReference type="SAM" id="Phobius"/>
    </source>
</evidence>
<dbReference type="RefSeq" id="WP_271055446.1">
    <property type="nucleotide sequence ID" value="NZ_JAQIIO010000015.1"/>
</dbReference>
<gene>
    <name evidence="9" type="ORF">O2N63_16720</name>
</gene>
<dbReference type="PANTHER" id="PTHR48090">
    <property type="entry name" value="UNDECAPRENYL-PHOSPHATE 4-DEOXY-4-FORMAMIDO-L-ARABINOSE TRANSFERASE-RELATED"/>
    <property type="match status" value="1"/>
</dbReference>
<organism evidence="9 10">
    <name type="scientific">Aliiroseovarius salicola</name>
    <dbReference type="NCBI Taxonomy" id="3009082"/>
    <lineage>
        <taxon>Bacteria</taxon>
        <taxon>Pseudomonadati</taxon>
        <taxon>Pseudomonadota</taxon>
        <taxon>Alphaproteobacteria</taxon>
        <taxon>Rhodobacterales</taxon>
        <taxon>Paracoccaceae</taxon>
        <taxon>Aliiroseovarius</taxon>
    </lineage>
</organism>
<keyword evidence="10" id="KW-1185">Reference proteome</keyword>
<dbReference type="InterPro" id="IPR029044">
    <property type="entry name" value="Nucleotide-diphossugar_trans"/>
</dbReference>
<evidence type="ECO:0000256" key="1">
    <source>
        <dbReference type="ARBA" id="ARBA00004141"/>
    </source>
</evidence>
<evidence type="ECO:0000256" key="6">
    <source>
        <dbReference type="ARBA" id="ARBA00023136"/>
    </source>
</evidence>
<keyword evidence="2" id="KW-0328">Glycosyltransferase</keyword>
<keyword evidence="6 7" id="KW-0472">Membrane</keyword>
<keyword evidence="4 7" id="KW-0812">Transmembrane</keyword>
<sequence length="340" mass="38298">MQNTHQTVVDFSFVIPVYNEEDVLPLLFERMDAILHQLNGPGEVILVNDGSTDLSYEILNGKCADPRYRLVDLSRNFGHQIAITAGIETARGKAIVILDADLQDPPEVALEMIAKWREGFDVVAAQRETRKGETWFKRASANLYYRLLAKMSPVDLPRDVGDFRLIDRKVADALKAMPEQDRYFRGMVSWVGFRQTQILYERQERAAGETKYKLSAMFRLAANGILGFSDIPLRIALWFGLTVSLVSFTATIFVFLGWFFGGYVVAGWTSTVLLLSFLSGVQLLTLGVVGLYVGRIYNEAKARPLYLVNNSPRIETIEDVQPVPPELRPARAEKENQSDV</sequence>
<evidence type="ECO:0000313" key="10">
    <source>
        <dbReference type="Proteomes" id="UP001528040"/>
    </source>
</evidence>
<dbReference type="Gene3D" id="3.90.550.10">
    <property type="entry name" value="Spore Coat Polysaccharide Biosynthesis Protein SpsA, Chain A"/>
    <property type="match status" value="1"/>
</dbReference>
<dbReference type="InterPro" id="IPR050256">
    <property type="entry name" value="Glycosyltransferase_2"/>
</dbReference>
<dbReference type="Pfam" id="PF00535">
    <property type="entry name" value="Glycos_transf_2"/>
    <property type="match status" value="1"/>
</dbReference>
<evidence type="ECO:0000259" key="8">
    <source>
        <dbReference type="Pfam" id="PF00535"/>
    </source>
</evidence>
<dbReference type="InterPro" id="IPR001173">
    <property type="entry name" value="Glyco_trans_2-like"/>
</dbReference>